<dbReference type="GO" id="GO:0005506">
    <property type="term" value="F:iron ion binding"/>
    <property type="evidence" value="ECO:0007669"/>
    <property type="project" value="InterPro"/>
</dbReference>
<evidence type="ECO:0000256" key="2">
    <source>
        <dbReference type="ARBA" id="ARBA00010617"/>
    </source>
</evidence>
<dbReference type="GO" id="GO:0020037">
    <property type="term" value="F:heme binding"/>
    <property type="evidence" value="ECO:0007669"/>
    <property type="project" value="InterPro"/>
</dbReference>
<evidence type="ECO:0000256" key="8">
    <source>
        <dbReference type="PIRSR" id="PIRSR602401-1"/>
    </source>
</evidence>
<dbReference type="GO" id="GO:0004497">
    <property type="term" value="F:monooxygenase activity"/>
    <property type="evidence" value="ECO:0007669"/>
    <property type="project" value="UniProtKB-KW"/>
</dbReference>
<keyword evidence="7 9" id="KW-0503">Monooxygenase</keyword>
<evidence type="ECO:0000256" key="9">
    <source>
        <dbReference type="RuleBase" id="RU000461"/>
    </source>
</evidence>
<evidence type="ECO:0000256" key="1">
    <source>
        <dbReference type="ARBA" id="ARBA00001971"/>
    </source>
</evidence>
<dbReference type="InterPro" id="IPR050364">
    <property type="entry name" value="Cytochrome_P450_fung"/>
</dbReference>
<comment type="cofactor">
    <cofactor evidence="1 8">
        <name>heme</name>
        <dbReference type="ChEBI" id="CHEBI:30413"/>
    </cofactor>
</comment>
<evidence type="ECO:0000256" key="7">
    <source>
        <dbReference type="ARBA" id="ARBA00023033"/>
    </source>
</evidence>
<gene>
    <name evidence="11" type="ORF">RRF57_001329</name>
</gene>
<name>A0AAN7Z3E1_9PEZI</name>
<dbReference type="Proteomes" id="UP001305414">
    <property type="component" value="Unassembled WGS sequence"/>
</dbReference>
<dbReference type="PRINTS" id="PR00463">
    <property type="entry name" value="EP450I"/>
</dbReference>
<dbReference type="PANTHER" id="PTHR46300">
    <property type="entry name" value="P450, PUTATIVE (EUROFUNG)-RELATED-RELATED"/>
    <property type="match status" value="1"/>
</dbReference>
<dbReference type="InterPro" id="IPR017972">
    <property type="entry name" value="Cyt_P450_CS"/>
</dbReference>
<dbReference type="AlphaFoldDB" id="A0AAN7Z3E1"/>
<protein>
    <recommendedName>
        <fullName evidence="13">O-methylsterigmatocystin oxidoreductase</fullName>
    </recommendedName>
</protein>
<dbReference type="Pfam" id="PF00067">
    <property type="entry name" value="p450"/>
    <property type="match status" value="1"/>
</dbReference>
<keyword evidence="12" id="KW-1185">Reference proteome</keyword>
<feature type="signal peptide" evidence="10">
    <location>
        <begin position="1"/>
        <end position="18"/>
    </location>
</feature>
<accession>A0AAN7Z3E1</accession>
<feature type="binding site" description="axial binding residue" evidence="8">
    <location>
        <position position="447"/>
    </location>
    <ligand>
        <name>heme</name>
        <dbReference type="ChEBI" id="CHEBI:30413"/>
    </ligand>
    <ligandPart>
        <name>Fe</name>
        <dbReference type="ChEBI" id="CHEBI:18248"/>
    </ligandPart>
</feature>
<feature type="chain" id="PRO_5043048627" description="O-methylsterigmatocystin oxidoreductase" evidence="10">
    <location>
        <begin position="19"/>
        <end position="535"/>
    </location>
</feature>
<dbReference type="EMBL" id="JAWHQM010000002">
    <property type="protein sequence ID" value="KAK5625613.1"/>
    <property type="molecule type" value="Genomic_DNA"/>
</dbReference>
<evidence type="ECO:0000256" key="5">
    <source>
        <dbReference type="ARBA" id="ARBA00023002"/>
    </source>
</evidence>
<dbReference type="InterPro" id="IPR002401">
    <property type="entry name" value="Cyt_P450_E_grp-I"/>
</dbReference>
<reference evidence="11 12" key="1">
    <citation type="submission" date="2023-10" db="EMBL/GenBank/DDBJ databases">
        <title>Draft genome sequence of Xylaria bambusicola isolate GMP-LS, the root and basal stem rot pathogen of sugarcane in Indonesia.</title>
        <authorList>
            <person name="Selvaraj P."/>
            <person name="Muralishankar V."/>
            <person name="Muruganantham S."/>
            <person name="Sp S."/>
            <person name="Haryani S."/>
            <person name="Lau K.J.X."/>
            <person name="Naqvi N.I."/>
        </authorList>
    </citation>
    <scope>NUCLEOTIDE SEQUENCE [LARGE SCALE GENOMIC DNA]</scope>
    <source>
        <strain evidence="11">GMP-LS</strain>
    </source>
</reference>
<evidence type="ECO:0000313" key="12">
    <source>
        <dbReference type="Proteomes" id="UP001305414"/>
    </source>
</evidence>
<keyword evidence="3 8" id="KW-0349">Heme</keyword>
<keyword evidence="10" id="KW-0732">Signal</keyword>
<dbReference type="SUPFAM" id="SSF48264">
    <property type="entry name" value="Cytochrome P450"/>
    <property type="match status" value="1"/>
</dbReference>
<sequence length="535" mass="60389">MATHLVISLLVATLVVVGVKIFYNAVQRKPGPLPPGPKGWPILGNITDFPKADEPEYEHWLKHKDTYATNTYDEAGPISSVTVLGTTQVILHSAELTTQLFEKRSSVYSSRPKLIFAKLCRFYDIFSLLPYNKQHQLTRKLLHTALGTEKLAGRYIHIQEKEAHRFLLRVLQKPDSLLDHIKVEAAAIILKMVYGYTVEPHKPDPLVRIVDEAMSYFSATFAVGARLVDFIPALQYVPEWVPGTGWKQVAKKCHATVTATVEIPLRFARKRYASGDFEPSMVSEFYGSRGDKISEDLQHCFESAATTAYFGGSDTTVNTLCVFFYNMTTAPEIQRKAQEEIDRVIGNGRLPEYSDKDNLPYVSAIVLESFRWHTVVPLAAPHTTDADDVVNGYHIPKGTTFLPNVWWFTHDPEVYPNPSEFNPSRFLGPNPNPDPGKHVFGYGRRICPGRYLALSSTWITIARTLAVFDISRGIDENGREIEEAIKIVPGIVNRVEPFKATFKPRSPQHEALIRHAEELYPWEQSNADELEHIVT</sequence>
<keyword evidence="5 9" id="KW-0560">Oxidoreductase</keyword>
<evidence type="ECO:0000313" key="11">
    <source>
        <dbReference type="EMBL" id="KAK5625613.1"/>
    </source>
</evidence>
<evidence type="ECO:0000256" key="10">
    <source>
        <dbReference type="SAM" id="SignalP"/>
    </source>
</evidence>
<proteinExistence type="inferred from homology"/>
<evidence type="ECO:0000256" key="6">
    <source>
        <dbReference type="ARBA" id="ARBA00023004"/>
    </source>
</evidence>
<dbReference type="InterPro" id="IPR036396">
    <property type="entry name" value="Cyt_P450_sf"/>
</dbReference>
<dbReference type="GO" id="GO:0016705">
    <property type="term" value="F:oxidoreductase activity, acting on paired donors, with incorporation or reduction of molecular oxygen"/>
    <property type="evidence" value="ECO:0007669"/>
    <property type="project" value="InterPro"/>
</dbReference>
<comment type="caution">
    <text evidence="11">The sequence shown here is derived from an EMBL/GenBank/DDBJ whole genome shotgun (WGS) entry which is preliminary data.</text>
</comment>
<evidence type="ECO:0000256" key="3">
    <source>
        <dbReference type="ARBA" id="ARBA00022617"/>
    </source>
</evidence>
<comment type="similarity">
    <text evidence="2 9">Belongs to the cytochrome P450 family.</text>
</comment>
<keyword evidence="6 8" id="KW-0408">Iron</keyword>
<dbReference type="PROSITE" id="PS00086">
    <property type="entry name" value="CYTOCHROME_P450"/>
    <property type="match status" value="1"/>
</dbReference>
<evidence type="ECO:0008006" key="13">
    <source>
        <dbReference type="Google" id="ProtNLM"/>
    </source>
</evidence>
<dbReference type="PANTHER" id="PTHR46300:SF7">
    <property type="entry name" value="P450, PUTATIVE (EUROFUNG)-RELATED"/>
    <property type="match status" value="1"/>
</dbReference>
<dbReference type="Gene3D" id="1.10.630.10">
    <property type="entry name" value="Cytochrome P450"/>
    <property type="match status" value="1"/>
</dbReference>
<organism evidence="11 12">
    <name type="scientific">Xylaria bambusicola</name>
    <dbReference type="NCBI Taxonomy" id="326684"/>
    <lineage>
        <taxon>Eukaryota</taxon>
        <taxon>Fungi</taxon>
        <taxon>Dikarya</taxon>
        <taxon>Ascomycota</taxon>
        <taxon>Pezizomycotina</taxon>
        <taxon>Sordariomycetes</taxon>
        <taxon>Xylariomycetidae</taxon>
        <taxon>Xylariales</taxon>
        <taxon>Xylariaceae</taxon>
        <taxon>Xylaria</taxon>
    </lineage>
</organism>
<keyword evidence="4 8" id="KW-0479">Metal-binding</keyword>
<dbReference type="InterPro" id="IPR001128">
    <property type="entry name" value="Cyt_P450"/>
</dbReference>
<evidence type="ECO:0000256" key="4">
    <source>
        <dbReference type="ARBA" id="ARBA00022723"/>
    </source>
</evidence>
<dbReference type="CDD" id="cd11065">
    <property type="entry name" value="CYP64-like"/>
    <property type="match status" value="1"/>
</dbReference>